<comment type="similarity">
    <text evidence="2 15">Belongs to the cation transport ATPase (P-type) (TC 3.A.3) family. Type IB subfamily.</text>
</comment>
<dbReference type="SUPFAM" id="SSF81653">
    <property type="entry name" value="Calcium ATPase, transduction domain A"/>
    <property type="match status" value="1"/>
</dbReference>
<evidence type="ECO:0000256" key="7">
    <source>
        <dbReference type="ARBA" id="ARBA00022723"/>
    </source>
</evidence>
<keyword evidence="6 15" id="KW-0812">Transmembrane</keyword>
<dbReference type="PANTHER" id="PTHR43520">
    <property type="entry name" value="ATP7, ISOFORM B"/>
    <property type="match status" value="1"/>
</dbReference>
<evidence type="ECO:0000256" key="5">
    <source>
        <dbReference type="ARBA" id="ARBA00022553"/>
    </source>
</evidence>
<evidence type="ECO:0000256" key="12">
    <source>
        <dbReference type="ARBA" id="ARBA00022989"/>
    </source>
</evidence>
<keyword evidence="11" id="KW-1278">Translocase</keyword>
<dbReference type="Pfam" id="PF00702">
    <property type="entry name" value="Hydrolase"/>
    <property type="match status" value="1"/>
</dbReference>
<evidence type="ECO:0000256" key="1">
    <source>
        <dbReference type="ARBA" id="ARBA00004651"/>
    </source>
</evidence>
<evidence type="ECO:0000256" key="10">
    <source>
        <dbReference type="ARBA" id="ARBA00022842"/>
    </source>
</evidence>
<accession>A0A9X2Q0S0</accession>
<dbReference type="Pfam" id="PF00122">
    <property type="entry name" value="E1-E2_ATPase"/>
    <property type="match status" value="1"/>
</dbReference>
<dbReference type="PROSITE" id="PS01229">
    <property type="entry name" value="COF_2"/>
    <property type="match status" value="1"/>
</dbReference>
<dbReference type="InterPro" id="IPR001757">
    <property type="entry name" value="P_typ_ATPase"/>
</dbReference>
<dbReference type="EMBL" id="JANUAE010000003">
    <property type="protein sequence ID" value="MCS3709399.1"/>
    <property type="molecule type" value="Genomic_DNA"/>
</dbReference>
<dbReference type="SUPFAM" id="SSF81665">
    <property type="entry name" value="Calcium ATPase, transmembrane domain M"/>
    <property type="match status" value="1"/>
</dbReference>
<feature type="transmembrane region" description="Helical" evidence="15">
    <location>
        <begin position="658"/>
        <end position="675"/>
    </location>
</feature>
<gene>
    <name evidence="17" type="ORF">GGP61_001002</name>
</gene>
<dbReference type="CDD" id="cd02079">
    <property type="entry name" value="P-type_ATPase_HM"/>
    <property type="match status" value="1"/>
</dbReference>
<evidence type="ECO:0000256" key="15">
    <source>
        <dbReference type="RuleBase" id="RU362081"/>
    </source>
</evidence>
<keyword evidence="13" id="KW-0406">Ion transport</keyword>
<feature type="transmembrane region" description="Helical" evidence="15">
    <location>
        <begin position="681"/>
        <end position="699"/>
    </location>
</feature>
<keyword evidence="3" id="KW-0813">Transport</keyword>
<name>A0A9X2Q0S0_9BACT</name>
<dbReference type="InterPro" id="IPR023298">
    <property type="entry name" value="ATPase_P-typ_TM_dom_sf"/>
</dbReference>
<keyword evidence="14 15" id="KW-0472">Membrane</keyword>
<evidence type="ECO:0000256" key="4">
    <source>
        <dbReference type="ARBA" id="ARBA00022475"/>
    </source>
</evidence>
<keyword evidence="5" id="KW-0597">Phosphoprotein</keyword>
<feature type="transmembrane region" description="Helical" evidence="15">
    <location>
        <begin position="127"/>
        <end position="149"/>
    </location>
</feature>
<feature type="transmembrane region" description="Helical" evidence="15">
    <location>
        <begin position="334"/>
        <end position="358"/>
    </location>
</feature>
<evidence type="ECO:0000256" key="14">
    <source>
        <dbReference type="ARBA" id="ARBA00023136"/>
    </source>
</evidence>
<dbReference type="InterPro" id="IPR027256">
    <property type="entry name" value="P-typ_ATPase_IB"/>
</dbReference>
<evidence type="ECO:0000259" key="16">
    <source>
        <dbReference type="Pfam" id="PF00122"/>
    </source>
</evidence>
<evidence type="ECO:0000256" key="2">
    <source>
        <dbReference type="ARBA" id="ARBA00006024"/>
    </source>
</evidence>
<dbReference type="GO" id="GO:0043682">
    <property type="term" value="F:P-type divalent copper transporter activity"/>
    <property type="evidence" value="ECO:0007669"/>
    <property type="project" value="TreeGrafter"/>
</dbReference>
<dbReference type="InterPro" id="IPR036412">
    <property type="entry name" value="HAD-like_sf"/>
</dbReference>
<evidence type="ECO:0000256" key="6">
    <source>
        <dbReference type="ARBA" id="ARBA00022692"/>
    </source>
</evidence>
<feature type="transmembrane region" description="Helical" evidence="15">
    <location>
        <begin position="155"/>
        <end position="173"/>
    </location>
</feature>
<dbReference type="Proteomes" id="UP001155057">
    <property type="component" value="Unassembled WGS sequence"/>
</dbReference>
<dbReference type="GO" id="GO:0005886">
    <property type="term" value="C:plasma membrane"/>
    <property type="evidence" value="ECO:0007669"/>
    <property type="project" value="UniProtKB-SubCell"/>
</dbReference>
<keyword evidence="12 15" id="KW-1133">Transmembrane helix</keyword>
<evidence type="ECO:0000313" key="18">
    <source>
        <dbReference type="Proteomes" id="UP001155057"/>
    </source>
</evidence>
<organism evidence="17 18">
    <name type="scientific">Salinibacter ruber</name>
    <dbReference type="NCBI Taxonomy" id="146919"/>
    <lineage>
        <taxon>Bacteria</taxon>
        <taxon>Pseudomonadati</taxon>
        <taxon>Rhodothermota</taxon>
        <taxon>Rhodothermia</taxon>
        <taxon>Rhodothermales</taxon>
        <taxon>Salinibacteraceae</taxon>
        <taxon>Salinibacter</taxon>
    </lineage>
</organism>
<dbReference type="RefSeq" id="WP_259047679.1">
    <property type="nucleotide sequence ID" value="NZ_JANTZG010000001.1"/>
</dbReference>
<dbReference type="InterPro" id="IPR023299">
    <property type="entry name" value="ATPase_P-typ_cyto_dom_N"/>
</dbReference>
<reference evidence="17" key="1">
    <citation type="submission" date="2022-08" db="EMBL/GenBank/DDBJ databases">
        <title>Genomic Encyclopedia of Type Strains, Phase V (KMG-V): Genome sequencing to study the core and pangenomes of soil and plant-associated prokaryotes.</title>
        <authorList>
            <person name="Whitman W."/>
        </authorList>
    </citation>
    <scope>NUCLEOTIDE SEQUENCE</scope>
    <source>
        <strain evidence="17">SP3049</strain>
    </source>
</reference>
<feature type="domain" description="P-type ATPase A" evidence="16">
    <location>
        <begin position="195"/>
        <end position="289"/>
    </location>
</feature>
<evidence type="ECO:0000256" key="11">
    <source>
        <dbReference type="ARBA" id="ARBA00022967"/>
    </source>
</evidence>
<comment type="subcellular location">
    <subcellularLocation>
        <location evidence="1">Cell membrane</location>
        <topology evidence="1">Multi-pass membrane protein</topology>
    </subcellularLocation>
</comment>
<proteinExistence type="inferred from homology"/>
<sequence>MQRCDHCDMPISGTEDTAVSGVAGRTHYCCYGCRMRAETLGDDEEATRSDEQQTLLVRLFAGVLMAGFVMVFSLAISSGYGFGALQRLEHEVGTAHWVLLLAAVPALLLLGPPLLRSAWDDLRGGGLTLNVLFTLGTTSAVVVSGVSYARGTGPIYLETAVMLLALYTLGRYLTARAKDTTTHVLRRLLQVPDTTYVRLGPDAGEVVPDDLRVDDRIRVPAGDVIPVDGTVVEGRSYVDESSLTGESQPVVKEAGDTVYAGTTAQDGALTIDATAVAEDRRLARVAQMMHRALEQPPRLARLTDRILRWLIPGVVGLALVAFAGWWGAVGFSKALYVALSVVLITCPCALGIAIPLSLTVAVEQAGRKGVLVRSGRTLLDLARATAVTFDKTGTLSTLTAPSVRVLRPETVPVEEAPAPADDAVLRRAAAVEQGTNHALATAVVEAAADRDLSLPAVADVTTHPGAGVVGRVQVDGRMRRVGVGNERLLDALGVTGPPRLHEAFADEADAGRTPLYVVDETAVVGLLSIEERVAPHAEAVVGAVRERSEAVSVLTGDRPAAARRLEDRLGVRAEAGLAPDEKVDRLAALRDAHGPVVMVGDGINDAAALAEADVGIALSSGASVSMEAADVTLYNPDLRLVPWLQHLGCRTHRVIQQNLWWTFGYNAIGLGLAVAGLLHPIAAVVIMTLSSILVTGNAFRLRRIASPEALP</sequence>
<dbReference type="GO" id="GO:0005507">
    <property type="term" value="F:copper ion binding"/>
    <property type="evidence" value="ECO:0007669"/>
    <property type="project" value="TreeGrafter"/>
</dbReference>
<evidence type="ECO:0000256" key="9">
    <source>
        <dbReference type="ARBA" id="ARBA00022840"/>
    </source>
</evidence>
<dbReference type="GO" id="GO:0005524">
    <property type="term" value="F:ATP binding"/>
    <property type="evidence" value="ECO:0007669"/>
    <property type="project" value="UniProtKB-UniRule"/>
</dbReference>
<dbReference type="Gene3D" id="3.40.1110.10">
    <property type="entry name" value="Calcium-transporting ATPase, cytoplasmic domain N"/>
    <property type="match status" value="1"/>
</dbReference>
<keyword evidence="7 15" id="KW-0479">Metal-binding</keyword>
<dbReference type="InterPro" id="IPR059000">
    <property type="entry name" value="ATPase_P-type_domA"/>
</dbReference>
<feature type="transmembrane region" description="Helical" evidence="15">
    <location>
        <begin position="55"/>
        <end position="76"/>
    </location>
</feature>
<dbReference type="Gene3D" id="2.70.150.10">
    <property type="entry name" value="Calcium-transporting ATPase, cytoplasmic transduction domain A"/>
    <property type="match status" value="1"/>
</dbReference>
<keyword evidence="10" id="KW-0460">Magnesium</keyword>
<comment type="caution">
    <text evidence="17">The sequence shown here is derived from an EMBL/GenBank/DDBJ whole genome shotgun (WGS) entry which is preliminary data.</text>
</comment>
<protein>
    <submittedName>
        <fullName evidence="17">Heavy metal translocating P-type ATPase</fullName>
    </submittedName>
</protein>
<dbReference type="GO" id="GO:0016887">
    <property type="term" value="F:ATP hydrolysis activity"/>
    <property type="evidence" value="ECO:0007669"/>
    <property type="project" value="InterPro"/>
</dbReference>
<evidence type="ECO:0000256" key="13">
    <source>
        <dbReference type="ARBA" id="ARBA00023065"/>
    </source>
</evidence>
<dbReference type="AlphaFoldDB" id="A0A9X2Q0S0"/>
<evidence type="ECO:0000313" key="17">
    <source>
        <dbReference type="EMBL" id="MCS3709399.1"/>
    </source>
</evidence>
<evidence type="ECO:0000256" key="3">
    <source>
        <dbReference type="ARBA" id="ARBA00022448"/>
    </source>
</evidence>
<dbReference type="NCBIfam" id="TIGR01525">
    <property type="entry name" value="ATPase-IB_hvy"/>
    <property type="match status" value="1"/>
</dbReference>
<keyword evidence="4 15" id="KW-1003">Cell membrane</keyword>
<dbReference type="InterPro" id="IPR008250">
    <property type="entry name" value="ATPase_P-typ_transduc_dom_A_sf"/>
</dbReference>
<dbReference type="NCBIfam" id="TIGR01511">
    <property type="entry name" value="ATPase-IB1_Cu"/>
    <property type="match status" value="1"/>
</dbReference>
<evidence type="ECO:0000256" key="8">
    <source>
        <dbReference type="ARBA" id="ARBA00022741"/>
    </source>
</evidence>
<dbReference type="GO" id="GO:0055070">
    <property type="term" value="P:copper ion homeostasis"/>
    <property type="evidence" value="ECO:0007669"/>
    <property type="project" value="TreeGrafter"/>
</dbReference>
<feature type="transmembrane region" description="Helical" evidence="15">
    <location>
        <begin position="306"/>
        <end position="328"/>
    </location>
</feature>
<dbReference type="NCBIfam" id="TIGR01494">
    <property type="entry name" value="ATPase_P-type"/>
    <property type="match status" value="2"/>
</dbReference>
<dbReference type="Gene3D" id="3.40.50.1000">
    <property type="entry name" value="HAD superfamily/HAD-like"/>
    <property type="match status" value="1"/>
</dbReference>
<dbReference type="PANTHER" id="PTHR43520:SF5">
    <property type="entry name" value="CATION-TRANSPORTING P-TYPE ATPASE-RELATED"/>
    <property type="match status" value="1"/>
</dbReference>
<keyword evidence="9 15" id="KW-0067">ATP-binding</keyword>
<keyword evidence="8 15" id="KW-0547">Nucleotide-binding</keyword>
<dbReference type="SUPFAM" id="SSF56784">
    <property type="entry name" value="HAD-like"/>
    <property type="match status" value="1"/>
</dbReference>
<feature type="transmembrane region" description="Helical" evidence="15">
    <location>
        <begin position="96"/>
        <end position="115"/>
    </location>
</feature>
<dbReference type="PRINTS" id="PR00119">
    <property type="entry name" value="CATATPASE"/>
</dbReference>
<dbReference type="InterPro" id="IPR023214">
    <property type="entry name" value="HAD_sf"/>
</dbReference>